<dbReference type="STRING" id="349095.SAMN05660299_00391"/>
<protein>
    <submittedName>
        <fullName evidence="1">Sulfur carrier protein</fullName>
    </submittedName>
</protein>
<dbReference type="SUPFAM" id="SSF54285">
    <property type="entry name" value="MoaD/ThiS"/>
    <property type="match status" value="1"/>
</dbReference>
<gene>
    <name evidence="1" type="ORF">SAMN05660299_00391</name>
</gene>
<dbReference type="PANTHER" id="PTHR34472">
    <property type="entry name" value="SULFUR CARRIER PROTEIN THIS"/>
    <property type="match status" value="1"/>
</dbReference>
<dbReference type="RefSeq" id="WP_091647689.1">
    <property type="nucleotide sequence ID" value="NZ_FNHQ01000002.1"/>
</dbReference>
<reference evidence="1 2" key="1">
    <citation type="submission" date="2016-10" db="EMBL/GenBank/DDBJ databases">
        <authorList>
            <person name="de Groot N.N."/>
        </authorList>
    </citation>
    <scope>NUCLEOTIDE SEQUENCE [LARGE SCALE GENOMIC DNA]</scope>
    <source>
        <strain evidence="1 2">DSM 16981</strain>
    </source>
</reference>
<accession>A0A1G9R499</accession>
<keyword evidence="2" id="KW-1185">Reference proteome</keyword>
<dbReference type="Gene3D" id="3.10.20.30">
    <property type="match status" value="1"/>
</dbReference>
<sequence>MLTINGKKVVADGITLNNYLTQAGYQKERVAVELNGSIIPHSAYEQTRLTDNDKIEIVQFVGGG</sequence>
<name>A0A1G9R499_9FIRM</name>
<dbReference type="PANTHER" id="PTHR34472:SF1">
    <property type="entry name" value="SULFUR CARRIER PROTEIN THIS"/>
    <property type="match status" value="1"/>
</dbReference>
<evidence type="ECO:0000313" key="1">
    <source>
        <dbReference type="EMBL" id="SDM18058.1"/>
    </source>
</evidence>
<dbReference type="InterPro" id="IPR003749">
    <property type="entry name" value="ThiS/MoaD-like"/>
</dbReference>
<dbReference type="InterPro" id="IPR016155">
    <property type="entry name" value="Mopterin_synth/thiamin_S_b"/>
</dbReference>
<dbReference type="InterPro" id="IPR010035">
    <property type="entry name" value="Thi_S"/>
</dbReference>
<dbReference type="Proteomes" id="UP000199309">
    <property type="component" value="Unassembled WGS sequence"/>
</dbReference>
<dbReference type="EMBL" id="FNHQ01000002">
    <property type="protein sequence ID" value="SDM18058.1"/>
    <property type="molecule type" value="Genomic_DNA"/>
</dbReference>
<proteinExistence type="predicted"/>
<dbReference type="CDD" id="cd00565">
    <property type="entry name" value="Ubl_ThiS"/>
    <property type="match status" value="1"/>
</dbReference>
<dbReference type="OrthoDB" id="9798559at2"/>
<dbReference type="InterPro" id="IPR012675">
    <property type="entry name" value="Beta-grasp_dom_sf"/>
</dbReference>
<dbReference type="Pfam" id="PF02597">
    <property type="entry name" value="ThiS"/>
    <property type="match status" value="1"/>
</dbReference>
<dbReference type="NCBIfam" id="TIGR01683">
    <property type="entry name" value="thiS"/>
    <property type="match status" value="1"/>
</dbReference>
<organism evidence="1 2">
    <name type="scientific">Megasphaera paucivorans</name>
    <dbReference type="NCBI Taxonomy" id="349095"/>
    <lineage>
        <taxon>Bacteria</taxon>
        <taxon>Bacillati</taxon>
        <taxon>Bacillota</taxon>
        <taxon>Negativicutes</taxon>
        <taxon>Veillonellales</taxon>
        <taxon>Veillonellaceae</taxon>
        <taxon>Megasphaera</taxon>
    </lineage>
</organism>
<dbReference type="AlphaFoldDB" id="A0A1G9R499"/>
<evidence type="ECO:0000313" key="2">
    <source>
        <dbReference type="Proteomes" id="UP000199309"/>
    </source>
</evidence>